<accession>A0AAW2RMK4</accession>
<organism evidence="2">
    <name type="scientific">Sesamum angustifolium</name>
    <dbReference type="NCBI Taxonomy" id="2727405"/>
    <lineage>
        <taxon>Eukaryota</taxon>
        <taxon>Viridiplantae</taxon>
        <taxon>Streptophyta</taxon>
        <taxon>Embryophyta</taxon>
        <taxon>Tracheophyta</taxon>
        <taxon>Spermatophyta</taxon>
        <taxon>Magnoliopsida</taxon>
        <taxon>eudicotyledons</taxon>
        <taxon>Gunneridae</taxon>
        <taxon>Pentapetalae</taxon>
        <taxon>asterids</taxon>
        <taxon>lamiids</taxon>
        <taxon>Lamiales</taxon>
        <taxon>Pedaliaceae</taxon>
        <taxon>Sesamum</taxon>
    </lineage>
</organism>
<feature type="transmembrane region" description="Helical" evidence="1">
    <location>
        <begin position="54"/>
        <end position="76"/>
    </location>
</feature>
<reference evidence="2" key="2">
    <citation type="journal article" date="2024" name="Plant">
        <title>Genomic evolution and insights into agronomic trait innovations of Sesamum species.</title>
        <authorList>
            <person name="Miao H."/>
            <person name="Wang L."/>
            <person name="Qu L."/>
            <person name="Liu H."/>
            <person name="Sun Y."/>
            <person name="Le M."/>
            <person name="Wang Q."/>
            <person name="Wei S."/>
            <person name="Zheng Y."/>
            <person name="Lin W."/>
            <person name="Duan Y."/>
            <person name="Cao H."/>
            <person name="Xiong S."/>
            <person name="Wang X."/>
            <person name="Wei L."/>
            <person name="Li C."/>
            <person name="Ma Q."/>
            <person name="Ju M."/>
            <person name="Zhao R."/>
            <person name="Li G."/>
            <person name="Mu C."/>
            <person name="Tian Q."/>
            <person name="Mei H."/>
            <person name="Zhang T."/>
            <person name="Gao T."/>
            <person name="Zhang H."/>
        </authorList>
    </citation>
    <scope>NUCLEOTIDE SEQUENCE</scope>
    <source>
        <strain evidence="2">G01</strain>
    </source>
</reference>
<name>A0AAW2RMK4_9LAMI</name>
<keyword evidence="1" id="KW-1133">Transmembrane helix</keyword>
<keyword evidence="1" id="KW-0812">Transmembrane</keyword>
<gene>
    <name evidence="2" type="ORF">Sangu_0130100</name>
</gene>
<dbReference type="EMBL" id="JACGWK010000001">
    <property type="protein sequence ID" value="KAL0380658.1"/>
    <property type="molecule type" value="Genomic_DNA"/>
</dbReference>
<proteinExistence type="predicted"/>
<reference evidence="2" key="1">
    <citation type="submission" date="2020-06" db="EMBL/GenBank/DDBJ databases">
        <authorList>
            <person name="Li T."/>
            <person name="Hu X."/>
            <person name="Zhang T."/>
            <person name="Song X."/>
            <person name="Zhang H."/>
            <person name="Dai N."/>
            <person name="Sheng W."/>
            <person name="Hou X."/>
            <person name="Wei L."/>
        </authorList>
    </citation>
    <scope>NUCLEOTIDE SEQUENCE</scope>
    <source>
        <strain evidence="2">G01</strain>
        <tissue evidence="2">Leaf</tissue>
    </source>
</reference>
<evidence type="ECO:0000313" key="2">
    <source>
        <dbReference type="EMBL" id="KAL0380658.1"/>
    </source>
</evidence>
<dbReference type="AlphaFoldDB" id="A0AAW2RMK4"/>
<keyword evidence="1" id="KW-0472">Membrane</keyword>
<dbReference type="InterPro" id="IPR039926">
    <property type="entry name" value="Egg_app_1"/>
</dbReference>
<dbReference type="PANTHER" id="PTHR33333">
    <property type="entry name" value="ERYTHROCYTE MEMBRANE PROTEIN 1-LIKE"/>
    <property type="match status" value="1"/>
</dbReference>
<dbReference type="PANTHER" id="PTHR33333:SF46">
    <property type="entry name" value="LOW QUALITY PROTEIN: GLYCINE-RICH PROTEIN DOT1"/>
    <property type="match status" value="1"/>
</dbReference>
<sequence length="121" mass="13501">MGVEELMMMVVEKLKAALLALENLGSEALAWVDRVFPPETRGDKIHHFLHVALPYLIAAVVLAVVVCFCRCCCGCCRGRSGGRVRMMKAPGRDCRMPRHVFESDPRGYFNNLRAHPGDLLC</sequence>
<comment type="caution">
    <text evidence="2">The sequence shown here is derived from an EMBL/GenBank/DDBJ whole genome shotgun (WGS) entry which is preliminary data.</text>
</comment>
<evidence type="ECO:0000256" key="1">
    <source>
        <dbReference type="SAM" id="Phobius"/>
    </source>
</evidence>
<protein>
    <submittedName>
        <fullName evidence="2">Uncharacterized protein</fullName>
    </submittedName>
</protein>